<name>A0A2J6SRQ8_9HELO</name>
<feature type="region of interest" description="Disordered" evidence="1">
    <location>
        <begin position="77"/>
        <end position="96"/>
    </location>
</feature>
<dbReference type="AlphaFoldDB" id="A0A2J6SRQ8"/>
<gene>
    <name evidence="2" type="ORF">K444DRAFT_635270</name>
</gene>
<protein>
    <submittedName>
        <fullName evidence="2">Uncharacterized protein</fullName>
    </submittedName>
</protein>
<keyword evidence="3" id="KW-1185">Reference proteome</keyword>
<evidence type="ECO:0000256" key="1">
    <source>
        <dbReference type="SAM" id="MobiDB-lite"/>
    </source>
</evidence>
<dbReference type="GeneID" id="36591916"/>
<feature type="region of interest" description="Disordered" evidence="1">
    <location>
        <begin position="138"/>
        <end position="161"/>
    </location>
</feature>
<evidence type="ECO:0000313" key="2">
    <source>
        <dbReference type="EMBL" id="PMD53466.1"/>
    </source>
</evidence>
<sequence>MYPFLNASVLNLLSCGRLACFQEHSFIPILEKTAPDLFIISSNFDSEIYRINYPRTVLQLLILLVYRGVRREEGSIAKMASSSGQGSEPPPESNAIQVGERWGDRLSDGAGNGGVGFPLQTHSTVVTPCQAAVEQHDFGRSGREQNGEGFDEEELDNTPRQSSISWRRIRPFFFEKLFPGLATVNTVYLVLNIGNDDLLRDSQYRQHERVW</sequence>
<dbReference type="EMBL" id="KZ613872">
    <property type="protein sequence ID" value="PMD53466.1"/>
    <property type="molecule type" value="Genomic_DNA"/>
</dbReference>
<dbReference type="InParanoid" id="A0A2J6SRQ8"/>
<proteinExistence type="predicted"/>
<dbReference type="Proteomes" id="UP000235371">
    <property type="component" value="Unassembled WGS sequence"/>
</dbReference>
<evidence type="ECO:0000313" key="3">
    <source>
        <dbReference type="Proteomes" id="UP000235371"/>
    </source>
</evidence>
<dbReference type="RefSeq" id="XP_024730370.1">
    <property type="nucleotide sequence ID" value="XM_024883839.1"/>
</dbReference>
<organism evidence="2 3">
    <name type="scientific">Hyaloscypha bicolor E</name>
    <dbReference type="NCBI Taxonomy" id="1095630"/>
    <lineage>
        <taxon>Eukaryota</taxon>
        <taxon>Fungi</taxon>
        <taxon>Dikarya</taxon>
        <taxon>Ascomycota</taxon>
        <taxon>Pezizomycotina</taxon>
        <taxon>Leotiomycetes</taxon>
        <taxon>Helotiales</taxon>
        <taxon>Hyaloscyphaceae</taxon>
        <taxon>Hyaloscypha</taxon>
        <taxon>Hyaloscypha bicolor</taxon>
    </lineage>
</organism>
<accession>A0A2J6SRQ8</accession>
<reference evidence="2 3" key="1">
    <citation type="submission" date="2016-04" db="EMBL/GenBank/DDBJ databases">
        <title>A degradative enzymes factory behind the ericoid mycorrhizal symbiosis.</title>
        <authorList>
            <consortium name="DOE Joint Genome Institute"/>
            <person name="Martino E."/>
            <person name="Morin E."/>
            <person name="Grelet G."/>
            <person name="Kuo A."/>
            <person name="Kohler A."/>
            <person name="Daghino S."/>
            <person name="Barry K."/>
            <person name="Choi C."/>
            <person name="Cichocki N."/>
            <person name="Clum A."/>
            <person name="Copeland A."/>
            <person name="Hainaut M."/>
            <person name="Haridas S."/>
            <person name="Labutti K."/>
            <person name="Lindquist E."/>
            <person name="Lipzen A."/>
            <person name="Khouja H.-R."/>
            <person name="Murat C."/>
            <person name="Ohm R."/>
            <person name="Olson A."/>
            <person name="Spatafora J."/>
            <person name="Veneault-Fourrey C."/>
            <person name="Henrissat B."/>
            <person name="Grigoriev I."/>
            <person name="Martin F."/>
            <person name="Perotto S."/>
        </authorList>
    </citation>
    <scope>NUCLEOTIDE SEQUENCE [LARGE SCALE GENOMIC DNA]</scope>
    <source>
        <strain evidence="2 3">E</strain>
    </source>
</reference>